<dbReference type="Gene3D" id="3.40.50.720">
    <property type="entry name" value="NAD(P)-binding Rossmann-like Domain"/>
    <property type="match status" value="1"/>
</dbReference>
<organism evidence="2 3">
    <name type="scientific">Maritimibacter harenae</name>
    <dbReference type="NCBI Taxonomy" id="2606218"/>
    <lineage>
        <taxon>Bacteria</taxon>
        <taxon>Pseudomonadati</taxon>
        <taxon>Pseudomonadota</taxon>
        <taxon>Alphaproteobacteria</taxon>
        <taxon>Rhodobacterales</taxon>
        <taxon>Roseobacteraceae</taxon>
        <taxon>Maritimibacter</taxon>
    </lineage>
</organism>
<evidence type="ECO:0000313" key="2">
    <source>
        <dbReference type="EMBL" id="MZR13606.1"/>
    </source>
</evidence>
<evidence type="ECO:0000259" key="1">
    <source>
        <dbReference type="Pfam" id="PF03435"/>
    </source>
</evidence>
<dbReference type="InterPro" id="IPR036291">
    <property type="entry name" value="NAD(P)-bd_dom_sf"/>
</dbReference>
<dbReference type="InterPro" id="IPR005097">
    <property type="entry name" value="Sacchrp_dh_NADP-bd"/>
</dbReference>
<protein>
    <submittedName>
        <fullName evidence="2">NAD(P)H-binding protein</fullName>
    </submittedName>
</protein>
<keyword evidence="3" id="KW-1185">Reference proteome</keyword>
<dbReference type="PANTHER" id="PTHR43781:SF1">
    <property type="entry name" value="SACCHAROPINE DEHYDROGENASE"/>
    <property type="match status" value="1"/>
</dbReference>
<feature type="domain" description="Saccharopine dehydrogenase NADP binding" evidence="1">
    <location>
        <begin position="5"/>
        <end position="123"/>
    </location>
</feature>
<dbReference type="AlphaFoldDB" id="A0A845M218"/>
<dbReference type="EMBL" id="WTUX01000012">
    <property type="protein sequence ID" value="MZR13606.1"/>
    <property type="molecule type" value="Genomic_DNA"/>
</dbReference>
<proteinExistence type="predicted"/>
<dbReference type="PANTHER" id="PTHR43781">
    <property type="entry name" value="SACCHAROPINE DEHYDROGENASE"/>
    <property type="match status" value="1"/>
</dbReference>
<gene>
    <name evidence="2" type="ORF">GQE99_11320</name>
</gene>
<accession>A0A845M218</accession>
<evidence type="ECO:0000313" key="3">
    <source>
        <dbReference type="Proteomes" id="UP000467322"/>
    </source>
</evidence>
<reference evidence="2 3" key="1">
    <citation type="submission" date="2019-12" db="EMBL/GenBank/DDBJ databases">
        <title>Maritimibacter sp. nov. sp. isolated from sea sand.</title>
        <authorList>
            <person name="Kim J."/>
            <person name="Jeong S.E."/>
            <person name="Jung H.S."/>
            <person name="Jeon C.O."/>
        </authorList>
    </citation>
    <scope>NUCLEOTIDE SEQUENCE [LARGE SCALE GENOMIC DNA]</scope>
    <source>
        <strain evidence="2 3">DP07</strain>
    </source>
</reference>
<dbReference type="Pfam" id="PF03435">
    <property type="entry name" value="Sacchrp_dh_NADP"/>
    <property type="match status" value="1"/>
</dbReference>
<sequence>MAGHILIYGAYGYTGELIARQAVATGLTPVLAGRDADKLAPLARELDLPHVAVSVTDTDGLHKALDGCAAVLNCAGPFIETWKPMTDACLATGTHYLDITGEVDVLSGCAGRDADAKAAGITLMPGTGFDVVPTDCLSAMLADRLPDATRLTLAFKGMSQASRGTATTAISYLGRAPIIRRDGALRGRTGPLFRKVDFGDGPEEVGAISWGDTVTAWHTTGIPNIEVFMKPPADMVALMKLPLALRRLLTGIGRPLIQRRLDAMPPGPDEEARRTGHCTIWGRVENAEGQSAELRLRTTEGYRLTSITAPLIAARAAAGELPTGFRTPAGALGADFILGIDGCDMLS</sequence>
<comment type="caution">
    <text evidence="2">The sequence shown here is derived from an EMBL/GenBank/DDBJ whole genome shotgun (WGS) entry which is preliminary data.</text>
</comment>
<dbReference type="RefSeq" id="WP_161351727.1">
    <property type="nucleotide sequence ID" value="NZ_WTUX01000012.1"/>
</dbReference>
<name>A0A845M218_9RHOB</name>
<dbReference type="SUPFAM" id="SSF51735">
    <property type="entry name" value="NAD(P)-binding Rossmann-fold domains"/>
    <property type="match status" value="1"/>
</dbReference>
<dbReference type="Proteomes" id="UP000467322">
    <property type="component" value="Unassembled WGS sequence"/>
</dbReference>